<evidence type="ECO:0000313" key="3">
    <source>
        <dbReference type="EMBL" id="QJB41415.1"/>
    </source>
</evidence>
<evidence type="ECO:0000256" key="1">
    <source>
        <dbReference type="SAM" id="Phobius"/>
    </source>
</evidence>
<proteinExistence type="predicted"/>
<accession>A0AAE6ZLI1</accession>
<reference evidence="4" key="1">
    <citation type="submission" date="2020-04" db="EMBL/GenBank/DDBJ databases">
        <authorList>
            <person name="Kittiwongwattana C."/>
        </authorList>
    </citation>
    <scope>NUCLEOTIDE SEQUENCE [LARGE SCALE GENOMIC DNA]</scope>
    <source>
        <strain evidence="3">1303</strain>
        <strain evidence="4">1310</strain>
    </source>
</reference>
<dbReference type="Proteomes" id="UP000502421">
    <property type="component" value="Chromosome"/>
</dbReference>
<name>A0AAE6ZLI1_9BACT</name>
<keyword evidence="5" id="KW-1185">Reference proteome</keyword>
<feature type="transmembrane region" description="Helical" evidence="1">
    <location>
        <begin position="12"/>
        <end position="30"/>
    </location>
</feature>
<dbReference type="EMBL" id="CP051205">
    <property type="protein sequence ID" value="QJB34904.1"/>
    <property type="molecule type" value="Genomic_DNA"/>
</dbReference>
<dbReference type="RefSeq" id="WP_168809439.1">
    <property type="nucleotide sequence ID" value="NZ_CP051204.2"/>
</dbReference>
<dbReference type="EMBL" id="CP051204">
    <property type="protein sequence ID" value="QJB41415.1"/>
    <property type="molecule type" value="Genomic_DNA"/>
</dbReference>
<reference evidence="2" key="2">
    <citation type="submission" date="2020-09" db="EMBL/GenBank/DDBJ databases">
        <authorList>
            <person name="Kittiwongwattana C."/>
        </authorList>
    </citation>
    <scope>NUCLEOTIDE SEQUENCE</scope>
    <source>
        <strain evidence="2">1310</strain>
    </source>
</reference>
<keyword evidence="1" id="KW-0472">Membrane</keyword>
<protein>
    <submittedName>
        <fullName evidence="2">Uncharacterized protein</fullName>
    </submittedName>
</protein>
<keyword evidence="1" id="KW-0812">Transmembrane</keyword>
<sequence length="141" mass="16040">MISNITWSQYFLALAFMMVTYYTIIILLYYRTRVSTLIRLEKLLPRRYDELEQDERPDYDGLAKTVADLKSILESAGGEEKGAVLSRLKQRLVTYSGLQLPAFRVAIFQFIIRNATSSCGFSVTEKELDVLIQASSLPGTN</sequence>
<dbReference type="KEGG" id="coy:HF329_27810"/>
<dbReference type="Proteomes" id="UP000503144">
    <property type="component" value="Chromosome"/>
</dbReference>
<evidence type="ECO:0000313" key="4">
    <source>
        <dbReference type="Proteomes" id="UP000502421"/>
    </source>
</evidence>
<organism evidence="2 4">
    <name type="scientific">Chitinophaga oryzae</name>
    <dbReference type="NCBI Taxonomy" id="2725414"/>
    <lineage>
        <taxon>Bacteria</taxon>
        <taxon>Pseudomonadati</taxon>
        <taxon>Bacteroidota</taxon>
        <taxon>Chitinophagia</taxon>
        <taxon>Chitinophagales</taxon>
        <taxon>Chitinophagaceae</taxon>
        <taxon>Chitinophaga</taxon>
    </lineage>
</organism>
<gene>
    <name evidence="3" type="ORF">HF324_27670</name>
    <name evidence="2" type="ORF">HF329_27810</name>
</gene>
<keyword evidence="1" id="KW-1133">Transmembrane helix</keyword>
<evidence type="ECO:0000313" key="5">
    <source>
        <dbReference type="Proteomes" id="UP000503144"/>
    </source>
</evidence>
<evidence type="ECO:0000313" key="2">
    <source>
        <dbReference type="EMBL" id="QJB34904.1"/>
    </source>
</evidence>
<dbReference type="AlphaFoldDB" id="A0AAE6ZLI1"/>